<dbReference type="Pfam" id="PF03404">
    <property type="entry name" value="Mo-co_dimer"/>
    <property type="match status" value="1"/>
</dbReference>
<gene>
    <name evidence="9" type="ORF">ACFQL7_08215</name>
</gene>
<feature type="transmembrane region" description="Helical" evidence="6">
    <location>
        <begin position="20"/>
        <end position="40"/>
    </location>
</feature>
<name>A0ABD5YKF0_9EURY</name>
<proteinExistence type="predicted"/>
<feature type="transmembrane region" description="Helical" evidence="6">
    <location>
        <begin position="85"/>
        <end position="108"/>
    </location>
</feature>
<feature type="transmembrane region" description="Helical" evidence="6">
    <location>
        <begin position="114"/>
        <end position="133"/>
    </location>
</feature>
<dbReference type="EMBL" id="JBHTAX010000001">
    <property type="protein sequence ID" value="MFC7189843.1"/>
    <property type="molecule type" value="Genomic_DNA"/>
</dbReference>
<comment type="caution">
    <text evidence="9">The sequence shown here is derived from an EMBL/GenBank/DDBJ whole genome shotgun (WGS) entry which is preliminary data.</text>
</comment>
<dbReference type="Gene3D" id="2.60.40.650">
    <property type="match status" value="1"/>
</dbReference>
<dbReference type="PANTHER" id="PTHR19372">
    <property type="entry name" value="SULFITE REDUCTASE"/>
    <property type="match status" value="1"/>
</dbReference>
<dbReference type="PANTHER" id="PTHR19372:SF7">
    <property type="entry name" value="SULFITE OXIDASE, MITOCHONDRIAL"/>
    <property type="match status" value="1"/>
</dbReference>
<dbReference type="InterPro" id="IPR036374">
    <property type="entry name" value="OxRdtase_Mopterin-bd_sf"/>
</dbReference>
<comment type="cofactor">
    <cofactor evidence="1">
        <name>Mo-molybdopterin</name>
        <dbReference type="ChEBI" id="CHEBI:71302"/>
    </cofactor>
</comment>
<dbReference type="Pfam" id="PF00174">
    <property type="entry name" value="Oxidored_molyb"/>
    <property type="match status" value="1"/>
</dbReference>
<keyword evidence="10" id="KW-1185">Reference proteome</keyword>
<dbReference type="SUPFAM" id="SSF81296">
    <property type="entry name" value="E set domains"/>
    <property type="match status" value="1"/>
</dbReference>
<evidence type="ECO:0000256" key="2">
    <source>
        <dbReference type="ARBA" id="ARBA00022505"/>
    </source>
</evidence>
<keyword evidence="2" id="KW-0500">Molybdenum</keyword>
<feature type="transmembrane region" description="Helical" evidence="6">
    <location>
        <begin position="172"/>
        <end position="191"/>
    </location>
</feature>
<evidence type="ECO:0000313" key="10">
    <source>
        <dbReference type="Proteomes" id="UP001596417"/>
    </source>
</evidence>
<feature type="domain" description="Oxidoreductase molybdopterin-binding" evidence="7">
    <location>
        <begin position="249"/>
        <end position="392"/>
    </location>
</feature>
<keyword evidence="6" id="KW-0812">Transmembrane</keyword>
<evidence type="ECO:0000256" key="1">
    <source>
        <dbReference type="ARBA" id="ARBA00001924"/>
    </source>
</evidence>
<evidence type="ECO:0000256" key="5">
    <source>
        <dbReference type="SAM" id="MobiDB-lite"/>
    </source>
</evidence>
<feature type="region of interest" description="Disordered" evidence="5">
    <location>
        <begin position="498"/>
        <end position="523"/>
    </location>
</feature>
<feature type="domain" description="Moybdenum cofactor oxidoreductase dimerisation" evidence="8">
    <location>
        <begin position="412"/>
        <end position="504"/>
    </location>
</feature>
<evidence type="ECO:0000259" key="7">
    <source>
        <dbReference type="Pfam" id="PF00174"/>
    </source>
</evidence>
<sequence length="523" mass="55679">MTTKSRRSVAMKVREERSTFLIAFFVGIASVAGSYASAGYTQAFIASPITSFLAWGMPDVVLRFAIVVLTGVGEHIGIEHLGQQANLLLALVFSTVLLASLVVPMLLIGRELNSTAASVVLAGSVTWLAITILTGAPGAAVGAGLASAFVVAVGALIAGFETAPDSTSTARRQVLGSVAAALGVGILGYMLGDGKSPQSTPEPASLRGSDEKIQELLAIADKRSLDVAGLKGLVSGDGFYEVDINNVNPAVDVSEWTLTVTGNVEQEVTYSYDDILSMDREYRFSTLRCVSDTLNGGEMDNDLWTGVPIMDLIDEANPQGEFVMLRAVDDYYEEFAVEALRDGFLAYGKNDGVLPRGHGYPARALIPGHWGEISVKWINEIQILDGPEKGFWEKRGWHGTGPVNTIAKLHAVNHLDNGKIQVGGHAYAGTRGIERVEVSVSGDDAWNTATLSEKLPAGTSTAGSKPPVRNAWRQWEFTYNPPSGEHTVTVRAVDGSGALQPQKQSDSPYPKGSTGWVTRTITP</sequence>
<keyword evidence="3" id="KW-0479">Metal-binding</keyword>
<dbReference type="SUPFAM" id="SSF56524">
    <property type="entry name" value="Oxidoreductase molybdopterin-binding domain"/>
    <property type="match status" value="1"/>
</dbReference>
<dbReference type="PRINTS" id="PR00407">
    <property type="entry name" value="EUMOPTERIN"/>
</dbReference>
<evidence type="ECO:0000313" key="9">
    <source>
        <dbReference type="EMBL" id="MFC7189843.1"/>
    </source>
</evidence>
<evidence type="ECO:0000256" key="4">
    <source>
        <dbReference type="ARBA" id="ARBA00023002"/>
    </source>
</evidence>
<dbReference type="GO" id="GO:0016491">
    <property type="term" value="F:oxidoreductase activity"/>
    <property type="evidence" value="ECO:0007669"/>
    <property type="project" value="UniProtKB-KW"/>
</dbReference>
<feature type="transmembrane region" description="Helical" evidence="6">
    <location>
        <begin position="140"/>
        <end position="160"/>
    </location>
</feature>
<dbReference type="AlphaFoldDB" id="A0ABD5YKF0"/>
<keyword evidence="6" id="KW-0472">Membrane</keyword>
<keyword evidence="6" id="KW-1133">Transmembrane helix</keyword>
<evidence type="ECO:0000259" key="8">
    <source>
        <dbReference type="Pfam" id="PF03404"/>
    </source>
</evidence>
<evidence type="ECO:0000256" key="3">
    <source>
        <dbReference type="ARBA" id="ARBA00022723"/>
    </source>
</evidence>
<dbReference type="Gene3D" id="3.90.420.10">
    <property type="entry name" value="Oxidoreductase, molybdopterin-binding domain"/>
    <property type="match status" value="1"/>
</dbReference>
<evidence type="ECO:0000256" key="6">
    <source>
        <dbReference type="SAM" id="Phobius"/>
    </source>
</evidence>
<dbReference type="InterPro" id="IPR000572">
    <property type="entry name" value="OxRdtase_Mopterin-bd_dom"/>
</dbReference>
<accession>A0ABD5YKF0</accession>
<protein>
    <submittedName>
        <fullName evidence="9">Molybdopterin-dependent oxidoreductase</fullName>
    </submittedName>
</protein>
<dbReference type="InterPro" id="IPR008335">
    <property type="entry name" value="Mopterin_OxRdtase_euk"/>
</dbReference>
<reference evidence="9 10" key="1">
    <citation type="journal article" date="2019" name="Int. J. Syst. Evol. Microbiol.">
        <title>The Global Catalogue of Microorganisms (GCM) 10K type strain sequencing project: providing services to taxonomists for standard genome sequencing and annotation.</title>
        <authorList>
            <consortium name="The Broad Institute Genomics Platform"/>
            <consortium name="The Broad Institute Genome Sequencing Center for Infectious Disease"/>
            <person name="Wu L."/>
            <person name="Ma J."/>
        </authorList>
    </citation>
    <scope>NUCLEOTIDE SEQUENCE [LARGE SCALE GENOMIC DNA]</scope>
    <source>
        <strain evidence="9 10">RDMS1</strain>
    </source>
</reference>
<dbReference type="Proteomes" id="UP001596417">
    <property type="component" value="Unassembled WGS sequence"/>
</dbReference>
<keyword evidence="4" id="KW-0560">Oxidoreductase</keyword>
<organism evidence="9 10">
    <name type="scientific">Halocatena marina</name>
    <dbReference type="NCBI Taxonomy" id="2934937"/>
    <lineage>
        <taxon>Archaea</taxon>
        <taxon>Methanobacteriati</taxon>
        <taxon>Methanobacteriota</taxon>
        <taxon>Stenosarchaea group</taxon>
        <taxon>Halobacteria</taxon>
        <taxon>Halobacteriales</taxon>
        <taxon>Natronomonadaceae</taxon>
        <taxon>Halocatena</taxon>
    </lineage>
</organism>
<dbReference type="GO" id="GO:0046872">
    <property type="term" value="F:metal ion binding"/>
    <property type="evidence" value="ECO:0007669"/>
    <property type="project" value="UniProtKB-KW"/>
</dbReference>
<dbReference type="RefSeq" id="WP_390205262.1">
    <property type="nucleotide sequence ID" value="NZ_JBHTAX010000001.1"/>
</dbReference>
<dbReference type="InterPro" id="IPR005066">
    <property type="entry name" value="MoCF_OxRdtse_dimer"/>
</dbReference>
<dbReference type="InterPro" id="IPR014756">
    <property type="entry name" value="Ig_E-set"/>
</dbReference>